<sequence>MTDATPEGGQRRLRAGVIGLGWAGQQHVAAYAADPTVDLVALSAMEEHLLDRFGEEHDVPGRYQDWKQMIAEAELDVVSIATPTFLHRPMAVHALEAGLHVIAEKPMAETGEAAADMVSAARAAGRVLDVSFNHRRRGNVTALKSVVDSGVLGKLYYAKTGWVRRQGIPGLGTWFTKAASAGGGAMMDIGIHMLDMTLHLMGEPEVTAVSASTHAEFGPLGRGGSGFGVSQVEEGVPFEVEDLATAFLRLDGGGTMLLESSWAQWIPHDLCYVTLYGADGGAHIEWGGDAARPQITVWTEVAGMPAELQPAVGEDGHHAAAVADFLQKVRSGDTAAHDGSLALRRAQVIDACYASAEAGGEVAVAR</sequence>
<dbReference type="KEGG" id="bfa:Bfae_24600"/>
<dbReference type="InterPro" id="IPR036291">
    <property type="entry name" value="NAD(P)-bd_dom_sf"/>
</dbReference>
<dbReference type="HOGENOM" id="CLU_023194_1_4_11"/>
<dbReference type="STRING" id="446465.Bfae_24600"/>
<dbReference type="PANTHER" id="PTHR43818:SF11">
    <property type="entry name" value="BCDNA.GH03377"/>
    <property type="match status" value="1"/>
</dbReference>
<reference evidence="5 6" key="1">
    <citation type="journal article" date="2009" name="Stand. Genomic Sci.">
        <title>Complete genome sequence of Brachybacterium faecium type strain (Schefferle 6-10).</title>
        <authorList>
            <person name="Lapidus A."/>
            <person name="Pukall R."/>
            <person name="Labuttii K."/>
            <person name="Copeland A."/>
            <person name="Del Rio T.G."/>
            <person name="Nolan M."/>
            <person name="Chen F."/>
            <person name="Lucas S."/>
            <person name="Tice H."/>
            <person name="Cheng J.F."/>
            <person name="Bruce D."/>
            <person name="Goodwin L."/>
            <person name="Pitluck S."/>
            <person name="Rohde M."/>
            <person name="Goker M."/>
            <person name="Pati A."/>
            <person name="Ivanova N."/>
            <person name="Mavrommatis K."/>
            <person name="Chen A."/>
            <person name="Palaniappan K."/>
            <person name="D'haeseleer P."/>
            <person name="Chain P."/>
            <person name="Bristow J."/>
            <person name="Eisen J.A."/>
            <person name="Markowitz V."/>
            <person name="Hugenholtz P."/>
            <person name="Kyrpides N.C."/>
            <person name="Klenk H.P."/>
        </authorList>
    </citation>
    <scope>NUCLEOTIDE SEQUENCE [LARGE SCALE GENOMIC DNA]</scope>
    <source>
        <strain evidence="6">ATCC 43885 / DSM 4810 / JCM 11609 / LMG 19847 / NBRC 14762 / NCIMB 9860 / 6-10</strain>
    </source>
</reference>
<dbReference type="Proteomes" id="UP000001919">
    <property type="component" value="Chromosome"/>
</dbReference>
<dbReference type="InterPro" id="IPR000683">
    <property type="entry name" value="Gfo/Idh/MocA-like_OxRdtase_N"/>
</dbReference>
<evidence type="ECO:0000259" key="4">
    <source>
        <dbReference type="Pfam" id="PF22725"/>
    </source>
</evidence>
<dbReference type="GO" id="GO:0016491">
    <property type="term" value="F:oxidoreductase activity"/>
    <property type="evidence" value="ECO:0007669"/>
    <property type="project" value="UniProtKB-KW"/>
</dbReference>
<keyword evidence="1" id="KW-0560">Oxidoreductase</keyword>
<dbReference type="Gene3D" id="3.40.50.720">
    <property type="entry name" value="NAD(P)-binding Rossmann-like Domain"/>
    <property type="match status" value="1"/>
</dbReference>
<dbReference type="eggNOG" id="COG0673">
    <property type="taxonomic scope" value="Bacteria"/>
</dbReference>
<evidence type="ECO:0000313" key="6">
    <source>
        <dbReference type="Proteomes" id="UP000001919"/>
    </source>
</evidence>
<dbReference type="SUPFAM" id="SSF55347">
    <property type="entry name" value="Glyceraldehyde-3-phosphate dehydrogenase-like, C-terminal domain"/>
    <property type="match status" value="1"/>
</dbReference>
<dbReference type="AlphaFoldDB" id="C7MFN1"/>
<dbReference type="GO" id="GO:0000166">
    <property type="term" value="F:nucleotide binding"/>
    <property type="evidence" value="ECO:0007669"/>
    <property type="project" value="InterPro"/>
</dbReference>
<dbReference type="InterPro" id="IPR050463">
    <property type="entry name" value="Gfo/Idh/MocA_oxidrdct_glycsds"/>
</dbReference>
<dbReference type="Pfam" id="PF01408">
    <property type="entry name" value="GFO_IDH_MocA"/>
    <property type="match status" value="1"/>
</dbReference>
<dbReference type="Gene3D" id="3.30.360.10">
    <property type="entry name" value="Dihydrodipicolinate Reductase, domain 2"/>
    <property type="match status" value="1"/>
</dbReference>
<dbReference type="PANTHER" id="PTHR43818">
    <property type="entry name" value="BCDNA.GH03377"/>
    <property type="match status" value="1"/>
</dbReference>
<gene>
    <name evidence="5" type="ordered locus">Bfae_24600</name>
</gene>
<dbReference type="Pfam" id="PF22725">
    <property type="entry name" value="GFO_IDH_MocA_C3"/>
    <property type="match status" value="1"/>
</dbReference>
<protein>
    <submittedName>
        <fullName evidence="5">Predicted dehydrogenase</fullName>
    </submittedName>
</protein>
<evidence type="ECO:0000259" key="3">
    <source>
        <dbReference type="Pfam" id="PF01408"/>
    </source>
</evidence>
<dbReference type="OrthoDB" id="9792085at2"/>
<evidence type="ECO:0000313" key="5">
    <source>
        <dbReference type="EMBL" id="ACU86248.1"/>
    </source>
</evidence>
<name>C7MFN1_BRAFD</name>
<evidence type="ECO:0000256" key="2">
    <source>
        <dbReference type="ARBA" id="ARBA00023027"/>
    </source>
</evidence>
<dbReference type="SUPFAM" id="SSF51735">
    <property type="entry name" value="NAD(P)-binding Rossmann-fold domains"/>
    <property type="match status" value="1"/>
</dbReference>
<feature type="domain" description="GFO/IDH/MocA-like oxidoreductase" evidence="4">
    <location>
        <begin position="141"/>
        <end position="281"/>
    </location>
</feature>
<accession>C7MFN1</accession>
<keyword evidence="2" id="KW-0520">NAD</keyword>
<dbReference type="InterPro" id="IPR055170">
    <property type="entry name" value="GFO_IDH_MocA-like_dom"/>
</dbReference>
<feature type="domain" description="Gfo/Idh/MocA-like oxidoreductase N-terminal" evidence="3">
    <location>
        <begin position="13"/>
        <end position="131"/>
    </location>
</feature>
<keyword evidence="6" id="KW-1185">Reference proteome</keyword>
<dbReference type="EMBL" id="CP001643">
    <property type="protein sequence ID" value="ACU86248.1"/>
    <property type="molecule type" value="Genomic_DNA"/>
</dbReference>
<dbReference type="PATRIC" id="fig|446465.5.peg.2435"/>
<evidence type="ECO:0000256" key="1">
    <source>
        <dbReference type="ARBA" id="ARBA00023002"/>
    </source>
</evidence>
<organism evidence="5 6">
    <name type="scientific">Brachybacterium faecium (strain ATCC 43885 / DSM 4810 / JCM 11609 / LMG 19847 / NBRC 14762 / NCIMB 9860 / 6-10)</name>
    <dbReference type="NCBI Taxonomy" id="446465"/>
    <lineage>
        <taxon>Bacteria</taxon>
        <taxon>Bacillati</taxon>
        <taxon>Actinomycetota</taxon>
        <taxon>Actinomycetes</taxon>
        <taxon>Micrococcales</taxon>
        <taxon>Dermabacteraceae</taxon>
        <taxon>Brachybacterium</taxon>
    </lineage>
</organism>
<proteinExistence type="predicted"/>